<protein>
    <recommendedName>
        <fullName evidence="5">Transmembrane protein 135 N-terminal domain-containing protein</fullName>
    </recommendedName>
</protein>
<keyword evidence="2" id="KW-0472">Membrane</keyword>
<evidence type="ECO:0000256" key="1">
    <source>
        <dbReference type="SAM" id="MobiDB-lite"/>
    </source>
</evidence>
<evidence type="ECO:0000313" key="4">
    <source>
        <dbReference type="Proteomes" id="UP000567179"/>
    </source>
</evidence>
<feature type="transmembrane region" description="Helical" evidence="2">
    <location>
        <begin position="530"/>
        <end position="551"/>
    </location>
</feature>
<feature type="transmembrane region" description="Helical" evidence="2">
    <location>
        <begin position="198"/>
        <end position="215"/>
    </location>
</feature>
<sequence length="662" mass="73018">MSAENSPRIRSSMSLKPPPNSSRPQTPSRFASVPPSFRPQSSWIDGIPALSDDPAHPAQIGLRTYALALSLSLGPALVPFITALVVPRSKAASNANWAALRRVLRRELGPDGFAFSVTLSIAGGAALSKYLSCLAAQLKGQEGEQDVVDNHENPGEYLHASTKRSDNNTFSTLHDFVEIVAEGLKAGLVALSPRQQTFWSYFLTSIIGVLLLQSGRERTVRLKALRNAATPNAARTGDLTSPTLDLSLLLLVRAVDSVVQAFILRRPILSLRSDTQTVTNEHGQRMLEPKVIYDRLERERIKRQNATRQMWTSRVDALVFWACSARIMWCYFYEPQRLPGSYVKWIHNLANLDGRILDVLRYIREGKWSYIRGSPSHADTLKHTARRLGLPSIVGDPHALPAYGGKAATSIWRNLGFTARDGLGGVPCELLHGQVGSSLGLQSSCTANTALRILTGFEKALAIYLPVHFLPVLLTKPQILLRPHRLMQTLFSALRSASFLSSFIGIYWYTVCLSRTLILARLFPFISHDFWDGPYGGVFAGSVACGASIWVENGRRRGEMALYVLPRAIRACLPDKLVRSGSKRLKVAERLAFALSLATLLTAAKHRPDSLRGLSRWTLAFITNGPNAGFWKQQRRDPSIPPTPSFPATPAPPVQQELKGTR</sequence>
<evidence type="ECO:0008006" key="5">
    <source>
        <dbReference type="Google" id="ProtNLM"/>
    </source>
</evidence>
<feature type="compositionally biased region" description="Polar residues" evidence="1">
    <location>
        <begin position="1"/>
        <end position="14"/>
    </location>
</feature>
<evidence type="ECO:0000256" key="2">
    <source>
        <dbReference type="SAM" id="Phobius"/>
    </source>
</evidence>
<gene>
    <name evidence="3" type="ORF">D9619_003178</name>
</gene>
<keyword evidence="2" id="KW-0812">Transmembrane</keyword>
<evidence type="ECO:0000313" key="3">
    <source>
        <dbReference type="EMBL" id="KAF5313190.1"/>
    </source>
</evidence>
<dbReference type="EMBL" id="JAACJJ010000056">
    <property type="protein sequence ID" value="KAF5313190.1"/>
    <property type="molecule type" value="Genomic_DNA"/>
</dbReference>
<comment type="caution">
    <text evidence="3">The sequence shown here is derived from an EMBL/GenBank/DDBJ whole genome shotgun (WGS) entry which is preliminary data.</text>
</comment>
<proteinExistence type="predicted"/>
<organism evidence="3 4">
    <name type="scientific">Psilocybe cf. subviscida</name>
    <dbReference type="NCBI Taxonomy" id="2480587"/>
    <lineage>
        <taxon>Eukaryota</taxon>
        <taxon>Fungi</taxon>
        <taxon>Dikarya</taxon>
        <taxon>Basidiomycota</taxon>
        <taxon>Agaricomycotina</taxon>
        <taxon>Agaricomycetes</taxon>
        <taxon>Agaricomycetidae</taxon>
        <taxon>Agaricales</taxon>
        <taxon>Agaricineae</taxon>
        <taxon>Strophariaceae</taxon>
        <taxon>Psilocybe</taxon>
    </lineage>
</organism>
<feature type="region of interest" description="Disordered" evidence="1">
    <location>
        <begin position="633"/>
        <end position="662"/>
    </location>
</feature>
<dbReference type="AlphaFoldDB" id="A0A8H5AY28"/>
<feature type="transmembrane region" description="Helical" evidence="2">
    <location>
        <begin position="65"/>
        <end position="87"/>
    </location>
</feature>
<dbReference type="Proteomes" id="UP000567179">
    <property type="component" value="Unassembled WGS sequence"/>
</dbReference>
<name>A0A8H5AY28_9AGAR</name>
<feature type="compositionally biased region" description="Pro residues" evidence="1">
    <location>
        <begin position="639"/>
        <end position="653"/>
    </location>
</feature>
<keyword evidence="2" id="KW-1133">Transmembrane helix</keyword>
<keyword evidence="4" id="KW-1185">Reference proteome</keyword>
<dbReference type="OrthoDB" id="4021778at2759"/>
<feature type="region of interest" description="Disordered" evidence="1">
    <location>
        <begin position="1"/>
        <end position="37"/>
    </location>
</feature>
<feature type="transmembrane region" description="Helical" evidence="2">
    <location>
        <begin position="490"/>
        <end position="510"/>
    </location>
</feature>
<dbReference type="InterPro" id="IPR026749">
    <property type="entry name" value="Tmem135"/>
</dbReference>
<reference evidence="3 4" key="1">
    <citation type="journal article" date="2020" name="ISME J.">
        <title>Uncovering the hidden diversity of litter-decomposition mechanisms in mushroom-forming fungi.</title>
        <authorList>
            <person name="Floudas D."/>
            <person name="Bentzer J."/>
            <person name="Ahren D."/>
            <person name="Johansson T."/>
            <person name="Persson P."/>
            <person name="Tunlid A."/>
        </authorList>
    </citation>
    <scope>NUCLEOTIDE SEQUENCE [LARGE SCALE GENOMIC DNA]</scope>
    <source>
        <strain evidence="3 4">CBS 101986</strain>
    </source>
</reference>
<dbReference type="PANTHER" id="PTHR12459:SF15">
    <property type="entry name" value="TRANSMEMBRANE PROTEIN 135"/>
    <property type="match status" value="1"/>
</dbReference>
<accession>A0A8H5AY28</accession>
<dbReference type="PANTHER" id="PTHR12459">
    <property type="entry name" value="TRANSMEMBRANE PROTEIN 135-RELATED"/>
    <property type="match status" value="1"/>
</dbReference>